<dbReference type="EMBL" id="CAJVAP010000010">
    <property type="protein sequence ID" value="CAG7607843.1"/>
    <property type="molecule type" value="Genomic_DNA"/>
</dbReference>
<accession>A0A916JVR9</accession>
<comment type="caution">
    <text evidence="2">The sequence shown here is derived from an EMBL/GenBank/DDBJ whole genome shotgun (WGS) entry which is preliminary data.</text>
</comment>
<keyword evidence="3" id="KW-1185">Reference proteome</keyword>
<organism evidence="2 3">
    <name type="scientific">Leucobacter soli</name>
    <dbReference type="NCBI Taxonomy" id="2812850"/>
    <lineage>
        <taxon>Bacteria</taxon>
        <taxon>Bacillati</taxon>
        <taxon>Actinomycetota</taxon>
        <taxon>Actinomycetes</taxon>
        <taxon>Micrococcales</taxon>
        <taxon>Microbacteriaceae</taxon>
        <taxon>Leucobacter</taxon>
    </lineage>
</organism>
<sequence>MARNKRAYKLTNIGASKQIRFQLARLPSCHSLTVLELIGDQSYARAVEECCSDCVHFLSRQRGSCSSPRVGHEIKFGKNGKLVFCDGRRPCLLPSQTQPFDPLPLTRFESTDVHNFRRTRTPDIGDVEAGMRRWSRLVDLCGPDERHQRDALVSARCRLRSHCLGAPPTAVGDAPASILDGYPATERRFIRAARIASTTPMIDVRTTSSTAPWNPRSEASATPCPRPRPNWWSAP</sequence>
<feature type="region of interest" description="Disordered" evidence="1">
    <location>
        <begin position="203"/>
        <end position="235"/>
    </location>
</feature>
<protein>
    <submittedName>
        <fullName evidence="2">Uncharacterized protein</fullName>
    </submittedName>
</protein>
<feature type="compositionally biased region" description="Polar residues" evidence="1">
    <location>
        <begin position="203"/>
        <end position="220"/>
    </location>
</feature>
<dbReference type="AlphaFoldDB" id="A0A916JVR9"/>
<evidence type="ECO:0000256" key="1">
    <source>
        <dbReference type="SAM" id="MobiDB-lite"/>
    </source>
</evidence>
<name>A0A916JVR9_9MICO</name>
<dbReference type="Proteomes" id="UP000693892">
    <property type="component" value="Unassembled WGS sequence"/>
</dbReference>
<proteinExistence type="predicted"/>
<gene>
    <name evidence="2" type="ORF">LEUCIP111803_01054</name>
</gene>
<evidence type="ECO:0000313" key="2">
    <source>
        <dbReference type="EMBL" id="CAG7607843.1"/>
    </source>
</evidence>
<evidence type="ECO:0000313" key="3">
    <source>
        <dbReference type="Proteomes" id="UP000693892"/>
    </source>
</evidence>
<reference evidence="2" key="1">
    <citation type="submission" date="2021-06" db="EMBL/GenBank/DDBJ databases">
        <authorList>
            <person name="Criscuolo A."/>
        </authorList>
    </citation>
    <scope>NUCLEOTIDE SEQUENCE</scope>
    <source>
        <strain evidence="2">CIP111803</strain>
    </source>
</reference>